<feature type="domain" description="Ketosynthase family 3 (KS3)" evidence="4">
    <location>
        <begin position="1"/>
        <end position="126"/>
    </location>
</feature>
<dbReference type="GO" id="GO:0004312">
    <property type="term" value="F:fatty acid synthase activity"/>
    <property type="evidence" value="ECO:0007669"/>
    <property type="project" value="TreeGrafter"/>
</dbReference>
<proteinExistence type="predicted"/>
<dbReference type="InterPro" id="IPR014031">
    <property type="entry name" value="Ketoacyl_synth_C"/>
</dbReference>
<accession>C7DS89</accession>
<reference evidence="5" key="1">
    <citation type="submission" date="2009-05" db="EMBL/GenBank/DDBJ databases">
        <title>Diversity of reducing type I polyketide synthase genes associated with fungi.</title>
        <authorList>
            <person name="Jumpathong J."/>
            <person name="Fujii I."/>
            <person name="Seshime Y."/>
            <person name="Peberdy J."/>
            <person name="Lumyong S."/>
        </authorList>
    </citation>
    <scope>NUCLEOTIDE SEQUENCE</scope>
    <source>
        <strain evidence="5">ZE0151</strain>
    </source>
</reference>
<dbReference type="EMBL" id="GQ204177">
    <property type="protein sequence ID" value="ACT53008.1"/>
    <property type="molecule type" value="Genomic_DNA"/>
</dbReference>
<keyword evidence="1" id="KW-0596">Phosphopantetheine</keyword>
<dbReference type="Gene3D" id="3.40.366.10">
    <property type="entry name" value="Malonyl-Coenzyme A Acyl Carrier Protein, domain 2"/>
    <property type="match status" value="1"/>
</dbReference>
<dbReference type="PANTHER" id="PTHR43775:SF20">
    <property type="entry name" value="HYBRID PKS-NRPS SYNTHETASE APDA"/>
    <property type="match status" value="1"/>
</dbReference>
<dbReference type="SUPFAM" id="SSF53901">
    <property type="entry name" value="Thiolase-like"/>
    <property type="match status" value="1"/>
</dbReference>
<dbReference type="CDD" id="cd00833">
    <property type="entry name" value="PKS"/>
    <property type="match status" value="1"/>
</dbReference>
<evidence type="ECO:0000256" key="3">
    <source>
        <dbReference type="ARBA" id="ARBA00022679"/>
    </source>
</evidence>
<organism evidence="5">
    <name type="scientific">Penicillium kewense</name>
    <dbReference type="NCBI Taxonomy" id="1132638"/>
    <lineage>
        <taxon>Eukaryota</taxon>
        <taxon>Fungi</taxon>
        <taxon>Dikarya</taxon>
        <taxon>Ascomycota</taxon>
        <taxon>Pezizomycotina</taxon>
        <taxon>Eurotiomycetes</taxon>
        <taxon>Eurotiomycetidae</taxon>
        <taxon>Eurotiales</taxon>
        <taxon>Aspergillaceae</taxon>
        <taxon>Penicillium</taxon>
    </lineage>
</organism>
<dbReference type="PANTHER" id="PTHR43775">
    <property type="entry name" value="FATTY ACID SYNTHASE"/>
    <property type="match status" value="1"/>
</dbReference>
<name>C7DS89_9EURO</name>
<dbReference type="Pfam" id="PF16197">
    <property type="entry name" value="KAsynt_C_assoc"/>
    <property type="match status" value="1"/>
</dbReference>
<dbReference type="GO" id="GO:0044550">
    <property type="term" value="P:secondary metabolite biosynthetic process"/>
    <property type="evidence" value="ECO:0007669"/>
    <property type="project" value="TreeGrafter"/>
</dbReference>
<evidence type="ECO:0000313" key="5">
    <source>
        <dbReference type="EMBL" id="ACT53008.1"/>
    </source>
</evidence>
<keyword evidence="2" id="KW-0597">Phosphoprotein</keyword>
<dbReference type="Pfam" id="PF02801">
    <property type="entry name" value="Ketoacyl-synt_C"/>
    <property type="match status" value="1"/>
</dbReference>
<dbReference type="SMART" id="SM00825">
    <property type="entry name" value="PKS_KS"/>
    <property type="match status" value="1"/>
</dbReference>
<dbReference type="InterPro" id="IPR016039">
    <property type="entry name" value="Thiolase-like"/>
</dbReference>
<evidence type="ECO:0000256" key="2">
    <source>
        <dbReference type="ARBA" id="ARBA00022553"/>
    </source>
</evidence>
<feature type="non-terminal residue" evidence="5">
    <location>
        <position position="1"/>
    </location>
</feature>
<dbReference type="AlphaFoldDB" id="C7DS89"/>
<dbReference type="InterPro" id="IPR032821">
    <property type="entry name" value="PKS_assoc"/>
</dbReference>
<dbReference type="Gene3D" id="3.40.47.10">
    <property type="match status" value="1"/>
</dbReference>
<dbReference type="GO" id="GO:0006633">
    <property type="term" value="P:fatty acid biosynthetic process"/>
    <property type="evidence" value="ECO:0007669"/>
    <property type="project" value="TreeGrafter"/>
</dbReference>
<dbReference type="PROSITE" id="PS52004">
    <property type="entry name" value="KS3_2"/>
    <property type="match status" value="1"/>
</dbReference>
<evidence type="ECO:0000256" key="1">
    <source>
        <dbReference type="ARBA" id="ARBA00022450"/>
    </source>
</evidence>
<dbReference type="InterPro" id="IPR001227">
    <property type="entry name" value="Ac_transferase_dom_sf"/>
</dbReference>
<keyword evidence="3" id="KW-0808">Transferase</keyword>
<evidence type="ECO:0000259" key="4">
    <source>
        <dbReference type="PROSITE" id="PS52004"/>
    </source>
</evidence>
<dbReference type="Gene3D" id="3.30.70.3290">
    <property type="match status" value="1"/>
</dbReference>
<sequence>EGHGTGTLAGDPVEAEAIHRAIGRQILEDNSQSKLLVGSIKSVIGHTEGTAGIAGLMKVGQALRHGKVPPNLMFKRLNPAIEPFYGQLQVVTEPMAWPEASPGQPRRASVNSFGFGGTNAHAIIENWVAPRAQETETENLVRLAPFIFSANSKSALKRYLHSMVEYLETSSPNLVDLGYTLHSRRTALPFRAAYCGTSVYDLRDAIAASLGATDWESSVVTRAPGPVRILGVFTGQGAQW</sequence>
<dbReference type="InterPro" id="IPR050091">
    <property type="entry name" value="PKS_NRPS_Biosynth_Enz"/>
</dbReference>
<dbReference type="InterPro" id="IPR020841">
    <property type="entry name" value="PKS_Beta-ketoAc_synthase_dom"/>
</dbReference>
<feature type="non-terminal residue" evidence="5">
    <location>
        <position position="240"/>
    </location>
</feature>
<protein>
    <submittedName>
        <fullName evidence="5">Polyketide synthase</fullName>
    </submittedName>
</protein>